<sequence>MLEVLISRGTKLYLGQPARVTQPARYLINQATIPFTADITLSASSRTSHTHPSTAAVIQLPRPVFESDLQTRPIHHEGFSDRGSCDYAGSAFIRHEHRPR</sequence>
<protein>
    <submittedName>
        <fullName evidence="1">Uncharacterized protein</fullName>
    </submittedName>
</protein>
<comment type="caution">
    <text evidence="1">The sequence shown here is derived from an EMBL/GenBank/DDBJ whole genome shotgun (WGS) entry which is preliminary data.</text>
</comment>
<proteinExistence type="predicted"/>
<accession>A0A5B0SG74</accession>
<reference evidence="1 2" key="1">
    <citation type="submission" date="2019-05" db="EMBL/GenBank/DDBJ databases">
        <title>Emergence of the Ug99 lineage of the wheat stem rust pathogen through somatic hybridization.</title>
        <authorList>
            <person name="Li F."/>
            <person name="Upadhyaya N.M."/>
            <person name="Sperschneider J."/>
            <person name="Matny O."/>
            <person name="Nguyen-Phuc H."/>
            <person name="Mago R."/>
            <person name="Raley C."/>
            <person name="Miller M.E."/>
            <person name="Silverstein K.A.T."/>
            <person name="Henningsen E."/>
            <person name="Hirsch C.D."/>
            <person name="Visser B."/>
            <person name="Pretorius Z.A."/>
            <person name="Steffenson B.J."/>
            <person name="Schwessinger B."/>
            <person name="Dodds P.N."/>
            <person name="Figueroa M."/>
        </authorList>
    </citation>
    <scope>NUCLEOTIDE SEQUENCE [LARGE SCALE GENOMIC DNA]</scope>
    <source>
        <strain evidence="1 2">Ug99</strain>
    </source>
</reference>
<dbReference type="Proteomes" id="UP000325313">
    <property type="component" value="Unassembled WGS sequence"/>
</dbReference>
<organism evidence="1 2">
    <name type="scientific">Puccinia graminis f. sp. tritici</name>
    <dbReference type="NCBI Taxonomy" id="56615"/>
    <lineage>
        <taxon>Eukaryota</taxon>
        <taxon>Fungi</taxon>
        <taxon>Dikarya</taxon>
        <taxon>Basidiomycota</taxon>
        <taxon>Pucciniomycotina</taxon>
        <taxon>Pucciniomycetes</taxon>
        <taxon>Pucciniales</taxon>
        <taxon>Pucciniaceae</taxon>
        <taxon>Puccinia</taxon>
    </lineage>
</organism>
<name>A0A5B0SG74_PUCGR</name>
<evidence type="ECO:0000313" key="2">
    <source>
        <dbReference type="Proteomes" id="UP000325313"/>
    </source>
</evidence>
<dbReference type="AlphaFoldDB" id="A0A5B0SG74"/>
<dbReference type="EMBL" id="VDEP01000014">
    <property type="protein sequence ID" value="KAA1136971.1"/>
    <property type="molecule type" value="Genomic_DNA"/>
</dbReference>
<evidence type="ECO:0000313" key="1">
    <source>
        <dbReference type="EMBL" id="KAA1136971.1"/>
    </source>
</evidence>
<gene>
    <name evidence="1" type="ORF">PGTUg99_006510</name>
</gene>